<name>A0ABQ4SSS3_9HYPH</name>
<reference evidence="5" key="2">
    <citation type="submission" date="2021-08" db="EMBL/GenBank/DDBJ databases">
        <authorList>
            <person name="Tani A."/>
            <person name="Ola A."/>
            <person name="Ogura Y."/>
            <person name="Katsura K."/>
            <person name="Hayashi T."/>
        </authorList>
    </citation>
    <scope>NUCLEOTIDE SEQUENCE</scope>
    <source>
        <strain evidence="5">LMG 23639</strain>
    </source>
</reference>
<evidence type="ECO:0000313" key="5">
    <source>
        <dbReference type="EMBL" id="GJE05539.1"/>
    </source>
</evidence>
<keyword evidence="6" id="KW-1185">Reference proteome</keyword>
<keyword evidence="3" id="KW-0378">Hydrolase</keyword>
<dbReference type="NCBIfam" id="TIGR01543">
    <property type="entry name" value="proheadase_HK97"/>
    <property type="match status" value="1"/>
</dbReference>
<evidence type="ECO:0000259" key="4">
    <source>
        <dbReference type="Pfam" id="PF04586"/>
    </source>
</evidence>
<dbReference type="Proteomes" id="UP001055102">
    <property type="component" value="Unassembled WGS sequence"/>
</dbReference>
<dbReference type="SUPFAM" id="SSF50789">
    <property type="entry name" value="Herpes virus serine proteinase, assemblin"/>
    <property type="match status" value="1"/>
</dbReference>
<evidence type="ECO:0000256" key="2">
    <source>
        <dbReference type="ARBA" id="ARBA00022670"/>
    </source>
</evidence>
<proteinExistence type="predicted"/>
<feature type="domain" description="Prohead serine protease" evidence="4">
    <location>
        <begin position="4"/>
        <end position="137"/>
    </location>
</feature>
<gene>
    <name evidence="5" type="ORF">AOPFMNJM_0839</name>
</gene>
<dbReference type="Pfam" id="PF04586">
    <property type="entry name" value="Peptidase_S78"/>
    <property type="match status" value="1"/>
</dbReference>
<organism evidence="5 6">
    <name type="scientific">Methylobacterium jeotgali</name>
    <dbReference type="NCBI Taxonomy" id="381630"/>
    <lineage>
        <taxon>Bacteria</taxon>
        <taxon>Pseudomonadati</taxon>
        <taxon>Pseudomonadota</taxon>
        <taxon>Alphaproteobacteria</taxon>
        <taxon>Hyphomicrobiales</taxon>
        <taxon>Methylobacteriaceae</taxon>
        <taxon>Methylobacterium</taxon>
    </lineage>
</organism>
<accession>A0ABQ4SSS3</accession>
<reference evidence="5" key="1">
    <citation type="journal article" date="2021" name="Front. Microbiol.">
        <title>Comprehensive Comparative Genomics and Phenotyping of Methylobacterium Species.</title>
        <authorList>
            <person name="Alessa O."/>
            <person name="Ogura Y."/>
            <person name="Fujitani Y."/>
            <person name="Takami H."/>
            <person name="Hayashi T."/>
            <person name="Sahin N."/>
            <person name="Tani A."/>
        </authorList>
    </citation>
    <scope>NUCLEOTIDE SEQUENCE</scope>
    <source>
        <strain evidence="5">LMG 23639</strain>
    </source>
</reference>
<comment type="caution">
    <text evidence="5">The sequence shown here is derived from an EMBL/GenBank/DDBJ whole genome shotgun (WGS) entry which is preliminary data.</text>
</comment>
<dbReference type="InterPro" id="IPR006433">
    <property type="entry name" value="Prohead_protease"/>
</dbReference>
<evidence type="ECO:0000313" key="6">
    <source>
        <dbReference type="Proteomes" id="UP001055102"/>
    </source>
</evidence>
<evidence type="ECO:0000256" key="1">
    <source>
        <dbReference type="ARBA" id="ARBA00022612"/>
    </source>
</evidence>
<dbReference type="RefSeq" id="WP_238274226.1">
    <property type="nucleotide sequence ID" value="NZ_BPQR01000012.1"/>
</dbReference>
<keyword evidence="1" id="KW-1188">Viral release from host cell</keyword>
<dbReference type="InterPro" id="IPR054613">
    <property type="entry name" value="Peptidase_S78_dom"/>
</dbReference>
<protein>
    <recommendedName>
        <fullName evidence="4">Prohead serine protease domain-containing protein</fullName>
    </recommendedName>
</protein>
<keyword evidence="2" id="KW-0645">Protease</keyword>
<evidence type="ECO:0000256" key="3">
    <source>
        <dbReference type="ARBA" id="ARBA00022801"/>
    </source>
</evidence>
<sequence length="151" mass="16225">MDGTFTGYASLFGVPDLGRDVVAPGAFAASLQRRGIAGVRMLWQHDPAEPIGRWLSILEDARGLRVTGRLNLAVQRAREIAALMEDGSLDGLSIGFRTLRAVPEGRLRRLAAVDLWEISLVTFPLQAGARVAPVTRPLAAEISGLARRLAA</sequence>
<dbReference type="EMBL" id="BPQR01000012">
    <property type="protein sequence ID" value="GJE05539.1"/>
    <property type="molecule type" value="Genomic_DNA"/>
</dbReference>